<dbReference type="EMBL" id="GL883090">
    <property type="protein sequence ID" value="EGG12874.1"/>
    <property type="molecule type" value="Genomic_DNA"/>
</dbReference>
<dbReference type="KEGG" id="mlr:MELLADRAFT_87197"/>
<feature type="compositionally biased region" description="Polar residues" evidence="1">
    <location>
        <begin position="350"/>
        <end position="360"/>
    </location>
</feature>
<proteinExistence type="predicted"/>
<dbReference type="VEuPathDB" id="FungiDB:MELLADRAFT_87197"/>
<sequence>MEDLTHTNVLTQIGEDIIPGDRPPTPSTMDMDTDSEDQDLDDSNTQIKPDAAKVLSAPSHQAFPQAPTVPGPLSQLQSSGLSKAELRHVTKAEFERNCSHPVPVLRQLQTGPDIPDDAIKHMEAAAAICEARVINLRKGIHPPPSDKVIVIDLTRDDMPDPTVIRRSDRQTSGVKNYAGSQVPTTKRPRLALDPVRDDGEEENPEEEEDDLDQPNDRDNLDSTILPNEQQNKPVPDEHPVQTQTQKTPLRNEAGSSSNEQPSQPVPEKNPFQTQNQESPPESPPRNELGPSSNEQSSQPAPEKNSVQTETEKSTSTESPSRTQVGTSSGPTHSNSCSPKTIEPVTHQIDPITNPTSNSTIDPRIDPNITVQTVSTGASSSTQAASSLGPASTNPNAALENSAPPKESAELPSTGQITNPVDKCLASSSNDIQLPEDDLNQLDLNAMDIDLPTDKPMIEPDTHMISDPEDTPRVTPRSLFNINKEVFMEAFKMFPIRISRAKYAEGRDLVLNLLMLRSKHIPLLVNPRYGIPKGVTFSDSEMMSPGEWIQNLTQQGVDFFSPQQGELLFSSEIWTPILFRPEDDPPKNKTSMAFQIY</sequence>
<feature type="region of interest" description="Disordered" evidence="1">
    <location>
        <begin position="158"/>
        <end position="422"/>
    </location>
</feature>
<feature type="region of interest" description="Disordered" evidence="1">
    <location>
        <begin position="1"/>
        <end position="44"/>
    </location>
</feature>
<evidence type="ECO:0000313" key="3">
    <source>
        <dbReference type="Proteomes" id="UP000001072"/>
    </source>
</evidence>
<evidence type="ECO:0000313" key="2">
    <source>
        <dbReference type="EMBL" id="EGG12874.1"/>
    </source>
</evidence>
<gene>
    <name evidence="2" type="ORF">MELLADRAFT_87197</name>
</gene>
<dbReference type="HOGENOM" id="CLU_032330_0_0_1"/>
<feature type="compositionally biased region" description="Polar residues" evidence="1">
    <location>
        <begin position="1"/>
        <end position="11"/>
    </location>
</feature>
<reference evidence="3" key="1">
    <citation type="journal article" date="2011" name="Proc. Natl. Acad. Sci. U.S.A.">
        <title>Obligate biotrophy features unraveled by the genomic analysis of rust fungi.</title>
        <authorList>
            <person name="Duplessis S."/>
            <person name="Cuomo C.A."/>
            <person name="Lin Y.-C."/>
            <person name="Aerts A."/>
            <person name="Tisserant E."/>
            <person name="Veneault-Fourrey C."/>
            <person name="Joly D.L."/>
            <person name="Hacquard S."/>
            <person name="Amselem J."/>
            <person name="Cantarel B.L."/>
            <person name="Chiu R."/>
            <person name="Coutinho P.M."/>
            <person name="Feau N."/>
            <person name="Field M."/>
            <person name="Frey P."/>
            <person name="Gelhaye E."/>
            <person name="Goldberg J."/>
            <person name="Grabherr M.G."/>
            <person name="Kodira C.D."/>
            <person name="Kohler A."/>
            <person name="Kuees U."/>
            <person name="Lindquist E.A."/>
            <person name="Lucas S.M."/>
            <person name="Mago R."/>
            <person name="Mauceli E."/>
            <person name="Morin E."/>
            <person name="Murat C."/>
            <person name="Pangilinan J.L."/>
            <person name="Park R."/>
            <person name="Pearson M."/>
            <person name="Quesneville H."/>
            <person name="Rouhier N."/>
            <person name="Sakthikumar S."/>
            <person name="Salamov A.A."/>
            <person name="Schmutz J."/>
            <person name="Selles B."/>
            <person name="Shapiro H."/>
            <person name="Tanguay P."/>
            <person name="Tuskan G.A."/>
            <person name="Henrissat B."/>
            <person name="Van de Peer Y."/>
            <person name="Rouze P."/>
            <person name="Ellis J.G."/>
            <person name="Dodds P.N."/>
            <person name="Schein J.E."/>
            <person name="Zhong S."/>
            <person name="Hamelin R.C."/>
            <person name="Grigoriev I.V."/>
            <person name="Szabo L.J."/>
            <person name="Martin F."/>
        </authorList>
    </citation>
    <scope>NUCLEOTIDE SEQUENCE [LARGE SCALE GENOMIC DNA]</scope>
    <source>
        <strain evidence="3">98AG31 / pathotype 3-4-7</strain>
    </source>
</reference>
<dbReference type="GeneID" id="18934424"/>
<feature type="compositionally biased region" description="Polar residues" evidence="1">
    <location>
        <begin position="270"/>
        <end position="279"/>
    </location>
</feature>
<organism evidence="3">
    <name type="scientific">Melampsora larici-populina (strain 98AG31 / pathotype 3-4-7)</name>
    <name type="common">Poplar leaf rust fungus</name>
    <dbReference type="NCBI Taxonomy" id="747676"/>
    <lineage>
        <taxon>Eukaryota</taxon>
        <taxon>Fungi</taxon>
        <taxon>Dikarya</taxon>
        <taxon>Basidiomycota</taxon>
        <taxon>Pucciniomycotina</taxon>
        <taxon>Pucciniomycetes</taxon>
        <taxon>Pucciniales</taxon>
        <taxon>Melampsoraceae</taxon>
        <taxon>Melampsora</taxon>
    </lineage>
</organism>
<accession>F4R4V4</accession>
<feature type="compositionally biased region" description="Polar residues" evidence="1">
    <location>
        <begin position="170"/>
        <end position="184"/>
    </location>
</feature>
<dbReference type="InParanoid" id="F4R4V4"/>
<evidence type="ECO:0000256" key="1">
    <source>
        <dbReference type="SAM" id="MobiDB-lite"/>
    </source>
</evidence>
<feature type="compositionally biased region" description="Basic and acidic residues" evidence="1">
    <location>
        <begin position="158"/>
        <end position="169"/>
    </location>
</feature>
<name>F4R4V4_MELLP</name>
<feature type="compositionally biased region" description="Polar residues" evidence="1">
    <location>
        <begin position="323"/>
        <end position="338"/>
    </location>
</feature>
<dbReference type="OrthoDB" id="2518492at2759"/>
<feature type="compositionally biased region" description="Acidic residues" evidence="1">
    <location>
        <begin position="31"/>
        <end position="42"/>
    </location>
</feature>
<dbReference type="Proteomes" id="UP000001072">
    <property type="component" value="Unassembled WGS sequence"/>
</dbReference>
<feature type="compositionally biased region" description="Polar residues" evidence="1">
    <location>
        <begin position="221"/>
        <end position="232"/>
    </location>
</feature>
<feature type="compositionally biased region" description="Low complexity" evidence="1">
    <location>
        <begin position="369"/>
        <end position="386"/>
    </location>
</feature>
<dbReference type="RefSeq" id="XP_007403812.1">
    <property type="nucleotide sequence ID" value="XM_007403750.1"/>
</dbReference>
<dbReference type="AlphaFoldDB" id="F4R4V4"/>
<feature type="compositionally biased region" description="Acidic residues" evidence="1">
    <location>
        <begin position="198"/>
        <end position="213"/>
    </location>
</feature>
<protein>
    <submittedName>
        <fullName evidence="2">Uncharacterized protein</fullName>
    </submittedName>
</protein>
<feature type="compositionally biased region" description="Polar residues" evidence="1">
    <location>
        <begin position="240"/>
        <end position="262"/>
    </location>
</feature>
<feature type="compositionally biased region" description="Polar residues" evidence="1">
    <location>
        <begin position="289"/>
        <end position="299"/>
    </location>
</feature>
<keyword evidence="3" id="KW-1185">Reference proteome</keyword>